<reference evidence="2 3" key="1">
    <citation type="journal article" date="2019" name="Syst. Appl. Microbiol.">
        <title>New species of pathogenic Pseudomonas isolated from citrus in Tunisia: Proposal of Pseudomonas kairouanensis sp. nov. and Pseudomonas nabeulensis sp. nov.</title>
        <authorList>
            <person name="Oueslati M."/>
            <person name="Mulet M."/>
            <person name="Gomila M."/>
            <person name="Berge O."/>
            <person name="Hajlaoui M.R."/>
            <person name="Lalucat J."/>
            <person name="Sadfi-Zouaoui N."/>
            <person name="Garcia-Valdes E."/>
        </authorList>
    </citation>
    <scope>NUCLEOTIDE SEQUENCE [LARGE SCALE GENOMIC DNA]</scope>
    <source>
        <strain evidence="2 3">E10B</strain>
    </source>
</reference>
<dbReference type="Pfam" id="PF20178">
    <property type="entry name" value="ToxA_N"/>
    <property type="match status" value="1"/>
</dbReference>
<protein>
    <recommendedName>
        <fullName evidence="1">Dermonecrotic toxin N-terminal domain-containing protein</fullName>
    </recommendedName>
</protein>
<name>A0A4Z0AVX3_9PSED</name>
<dbReference type="OrthoDB" id="7032306at2"/>
<dbReference type="GO" id="GO:0008237">
    <property type="term" value="F:metallopeptidase activity"/>
    <property type="evidence" value="ECO:0007669"/>
    <property type="project" value="InterPro"/>
</dbReference>
<sequence length="1720" mass="193453">MARVTPPYFFDEFLQPIRRVKPSERERALGLTLKDLDWLHTLYYATDAGRQNPAHLGAPMVVESLQVNLAKPPAIPLAGVFLMSPSPDANKAVLYTPYGGLEVFDTRDTLLAGLTTRLNDPAQRVDLCRFLSIAQRARLSLDKTLSLSATLIAGAVMEDQERVLQAAQLQNVQAMLVQLRKTPTLPWMLDTLLTIMGRSYFPALDQRDTRMDCYVANNNGGSVQRLLTSMPLSQALLQFYVQQSWPTDKTRRFYNPRQLTSSLSEAQQAQLHEQWDSLVEQTAGIFSKLLNSLMLTYWNEDFDTGQSRLEFFAQVMSDKFRLDLLLKRQNGILSATESHLLLAMFLPDHAARTAYADTLRIEKVRVQAPYQHYVDLAGTLMISDSYAYLYTQARGLQVLKDMDDLKDTLRSMLKASGHEDELLNVVSQEEHSLFIGLDQVQVTGLPIASGVFQEMIEDIATKQLSNLEYALGLYRRSNGTVDLDALLDHALDLRAMLDNRLLTLDTGGRWTLHPVSSGNGRPSTVQAEHSKQRLLPLQAATAALALERSSAPTLRRLVTHALNTELEKRQQDLKSDEVHINTYDTPTQEREERLPLKSLNLVEHFIERLANQAGPITQSSYIGFYGPREEGAAKRLNSLNTRTVNAIIDQVMLSFVQHDLRTLPRVFLESQQSRLSQSLMLGLRNEADLRLLSKTLTPRGQAILDTVLRPDSLTRINRHGLNGFLPDAFALTLTLGDDPTPHPLANCFVLTERGGVDPQRSGQAQLWTPRNGHETFLSIEALRTHLQQRLDDPRTRVPLLENLHITRQAPHQVYRLGPLQRIDGNLLDDRQQSYRLYLNDAIDYLMTMKLGPRQLQDCLDALMQQSPPTNLARATAVAQSIILQQALPVWLGLASPAEQIQHAELMEQYRLSAAGDRDYLHGIPQLRTHVAARLSELLEARYPGQGLSPDNVMIPERRALEGDQQTLTDFALRHHPDLQGTDIRPHSRTATPLPPALNASAVVQMVQQLGLESTYSTWFAEHLPAETEDARERRRLFCRQLPWQMLTFAHEEKLEERLSANAWSLIQQVFDMPDGVARSAVAGANAIIRPLELIATEGATPALVNAVYLITPPTGESGPWVLYAPYSPLYPLKEYQREEDLIREISTPGALQNWILRRLDDPHQATYRHLLPQQVSPSASEVRVGRSPILGNILWRLFKDNIQLLMKLSASQFDKLGGPEWHSLANLLREGPAAAVEFIQGKLRFPLVVWRSYKILKVAMEDLQQQRFVRGFRGVIRGLAQLASLRKELASSPEPSPPLPANRPLEWEDESTLPAITLADLNVTDPSRTHLQALENHGVALTDLVHNATSHVYEDKASVGAFVPLAGKVYPVRKAGEHWRLSDGEQHGPYVRCDTANKWVLDLDKHHPRFGKTLSRHSHRYYTRVAERQAMNIEAIGMRAIAAMSSWRAQAINEALNVATYYAVNCKRNILNYAKIRDPGSRMGRFFTELFGVLTLAPAQLQKIEDCVDEVLGDLVHHSLTSPDSMRFVCGTANLADASTFAFTLPDDADQKIYLLNPFFDPPFDIYENRLNTPFNIVAHARAAVLIHELSHLKCLTEDMAYLDSMRPFPDLINMSIRGAPVLKTQLVDLRDTALSVLTPASLLFKSWNEWVSAWEDFGMSRDSTSVKRKVLQTTGTRTLDDARQIFMTDPDKRIATILGNADSVTYLITQVGRMLDLGA</sequence>
<dbReference type="SUPFAM" id="SSF55486">
    <property type="entry name" value="Metalloproteases ('zincins'), catalytic domain"/>
    <property type="match status" value="1"/>
</dbReference>
<keyword evidence="3" id="KW-1185">Reference proteome</keyword>
<dbReference type="Proteomes" id="UP000297734">
    <property type="component" value="Unassembled WGS sequence"/>
</dbReference>
<organism evidence="2 3">
    <name type="scientific">Pseudomonas nabeulensis</name>
    <dbReference type="NCBI Taxonomy" id="2293833"/>
    <lineage>
        <taxon>Bacteria</taxon>
        <taxon>Pseudomonadati</taxon>
        <taxon>Pseudomonadota</taxon>
        <taxon>Gammaproteobacteria</taxon>
        <taxon>Pseudomonadales</taxon>
        <taxon>Pseudomonadaceae</taxon>
        <taxon>Pseudomonas</taxon>
    </lineage>
</organism>
<dbReference type="EMBL" id="QUZT01000039">
    <property type="protein sequence ID" value="TFY90956.1"/>
    <property type="molecule type" value="Genomic_DNA"/>
</dbReference>
<feature type="domain" description="Dermonecrotic toxin N-terminal" evidence="1">
    <location>
        <begin position="922"/>
        <end position="1145"/>
    </location>
</feature>
<evidence type="ECO:0000313" key="3">
    <source>
        <dbReference type="Proteomes" id="UP000297734"/>
    </source>
</evidence>
<dbReference type="RefSeq" id="WP_135309741.1">
    <property type="nucleotide sequence ID" value="NZ_QUZT01000039.1"/>
</dbReference>
<comment type="caution">
    <text evidence="2">The sequence shown here is derived from an EMBL/GenBank/DDBJ whole genome shotgun (WGS) entry which is preliminary data.</text>
</comment>
<evidence type="ECO:0000259" key="1">
    <source>
        <dbReference type="Pfam" id="PF20178"/>
    </source>
</evidence>
<gene>
    <name evidence="2" type="ORF">DYL61_19900</name>
</gene>
<dbReference type="Gene3D" id="3.40.390.10">
    <property type="entry name" value="Collagenase (Catalytic Domain)"/>
    <property type="match status" value="1"/>
</dbReference>
<proteinExistence type="predicted"/>
<dbReference type="InterPro" id="IPR046673">
    <property type="entry name" value="ToxA_N"/>
</dbReference>
<dbReference type="InterPro" id="IPR024079">
    <property type="entry name" value="MetalloPept_cat_dom_sf"/>
</dbReference>
<accession>A0A4Z0AVX3</accession>
<evidence type="ECO:0000313" key="2">
    <source>
        <dbReference type="EMBL" id="TFY90956.1"/>
    </source>
</evidence>